<name>A0AA88U6D9_9ASTE</name>
<reference evidence="1" key="1">
    <citation type="submission" date="2022-12" db="EMBL/GenBank/DDBJ databases">
        <title>Draft genome assemblies for two species of Escallonia (Escalloniales).</title>
        <authorList>
            <person name="Chanderbali A."/>
            <person name="Dervinis C."/>
            <person name="Anghel I."/>
            <person name="Soltis D."/>
            <person name="Soltis P."/>
            <person name="Zapata F."/>
        </authorList>
    </citation>
    <scope>NUCLEOTIDE SEQUENCE</scope>
    <source>
        <strain evidence="1">UCBG92.1500</strain>
        <tissue evidence="1">Leaf</tissue>
    </source>
</reference>
<dbReference type="Proteomes" id="UP001187471">
    <property type="component" value="Unassembled WGS sequence"/>
</dbReference>
<keyword evidence="2" id="KW-1185">Reference proteome</keyword>
<dbReference type="PANTHER" id="PTHR31286:SF99">
    <property type="entry name" value="DUF4283 DOMAIN-CONTAINING PROTEIN"/>
    <property type="match status" value="1"/>
</dbReference>
<dbReference type="PANTHER" id="PTHR31286">
    <property type="entry name" value="GLYCINE-RICH CELL WALL STRUCTURAL PROTEIN 1.8-LIKE"/>
    <property type="match status" value="1"/>
</dbReference>
<evidence type="ECO:0008006" key="3">
    <source>
        <dbReference type="Google" id="ProtNLM"/>
    </source>
</evidence>
<organism evidence="1 2">
    <name type="scientific">Escallonia rubra</name>
    <dbReference type="NCBI Taxonomy" id="112253"/>
    <lineage>
        <taxon>Eukaryota</taxon>
        <taxon>Viridiplantae</taxon>
        <taxon>Streptophyta</taxon>
        <taxon>Embryophyta</taxon>
        <taxon>Tracheophyta</taxon>
        <taxon>Spermatophyta</taxon>
        <taxon>Magnoliopsida</taxon>
        <taxon>eudicotyledons</taxon>
        <taxon>Gunneridae</taxon>
        <taxon>Pentapetalae</taxon>
        <taxon>asterids</taxon>
        <taxon>campanulids</taxon>
        <taxon>Escalloniales</taxon>
        <taxon>Escalloniaceae</taxon>
        <taxon>Escallonia</taxon>
    </lineage>
</organism>
<protein>
    <recommendedName>
        <fullName evidence="3">DUF4283 domain-containing protein</fullName>
    </recommendedName>
</protein>
<comment type="caution">
    <text evidence="1">The sequence shown here is derived from an EMBL/GenBank/DDBJ whole genome shotgun (WGS) entry which is preliminary data.</text>
</comment>
<proteinExistence type="predicted"/>
<evidence type="ECO:0000313" key="1">
    <source>
        <dbReference type="EMBL" id="KAK2970381.1"/>
    </source>
</evidence>
<accession>A0AA88U6D9</accession>
<sequence>MEIGEEALSDDEDLEIQSPISIMIVHLTTEFKEEIRKTWQKALIIKNSHGWYLATNGNVQNGYRITKFNPGTNLTSFINLLNSKIDYRKAVGHGPSFVGINYLSVKKWVLNFDPNIRNISQLAIWIRLLSMPSVDRNILTQVGRELGIPLRAKTITAAVSRGRFARLCAQIDTAKPLIKHIQICKHIQQENEELKSTMQDFQAIYLRTIMEAVVHTWLETEKCGSRIGVACNHVNNTSQEVDHALYGFVEKELHVEGMST</sequence>
<gene>
    <name evidence="1" type="ORF">RJ640_007509</name>
</gene>
<dbReference type="EMBL" id="JAVXUO010002720">
    <property type="protein sequence ID" value="KAK2970381.1"/>
    <property type="molecule type" value="Genomic_DNA"/>
</dbReference>
<evidence type="ECO:0000313" key="2">
    <source>
        <dbReference type="Proteomes" id="UP001187471"/>
    </source>
</evidence>
<dbReference type="AlphaFoldDB" id="A0AA88U6D9"/>
<dbReference type="InterPro" id="IPR040256">
    <property type="entry name" value="At4g02000-like"/>
</dbReference>